<dbReference type="RefSeq" id="WP_345364609.1">
    <property type="nucleotide sequence ID" value="NZ_BAABHJ010000032.1"/>
</dbReference>
<organism evidence="6 7">
    <name type="scientific">Actinoallomurus liliacearum</name>
    <dbReference type="NCBI Taxonomy" id="1080073"/>
    <lineage>
        <taxon>Bacteria</taxon>
        <taxon>Bacillati</taxon>
        <taxon>Actinomycetota</taxon>
        <taxon>Actinomycetes</taxon>
        <taxon>Streptosporangiales</taxon>
        <taxon>Thermomonosporaceae</taxon>
        <taxon>Actinoallomurus</taxon>
    </lineage>
</organism>
<evidence type="ECO:0000313" key="6">
    <source>
        <dbReference type="EMBL" id="GAA4616301.1"/>
    </source>
</evidence>
<dbReference type="InterPro" id="IPR036390">
    <property type="entry name" value="WH_DNA-bd_sf"/>
</dbReference>
<dbReference type="PANTHER" id="PTHR30419:SF31">
    <property type="entry name" value="BLR3139 PROTEIN"/>
    <property type="match status" value="1"/>
</dbReference>
<reference evidence="7" key="1">
    <citation type="journal article" date="2019" name="Int. J. Syst. Evol. Microbiol.">
        <title>The Global Catalogue of Microorganisms (GCM) 10K type strain sequencing project: providing services to taxonomists for standard genome sequencing and annotation.</title>
        <authorList>
            <consortium name="The Broad Institute Genomics Platform"/>
            <consortium name="The Broad Institute Genome Sequencing Center for Infectious Disease"/>
            <person name="Wu L."/>
            <person name="Ma J."/>
        </authorList>
    </citation>
    <scope>NUCLEOTIDE SEQUENCE [LARGE SCALE GENOMIC DNA]</scope>
    <source>
        <strain evidence="7">JCM 17938</strain>
    </source>
</reference>
<dbReference type="Gene3D" id="1.10.10.10">
    <property type="entry name" value="Winged helix-like DNA-binding domain superfamily/Winged helix DNA-binding domain"/>
    <property type="match status" value="1"/>
</dbReference>
<evidence type="ECO:0000313" key="7">
    <source>
        <dbReference type="Proteomes" id="UP001500212"/>
    </source>
</evidence>
<keyword evidence="2" id="KW-0805">Transcription regulation</keyword>
<dbReference type="Pfam" id="PF03466">
    <property type="entry name" value="LysR_substrate"/>
    <property type="match status" value="1"/>
</dbReference>
<keyword evidence="3" id="KW-0238">DNA-binding</keyword>
<keyword evidence="4" id="KW-0804">Transcription</keyword>
<evidence type="ECO:0000256" key="3">
    <source>
        <dbReference type="ARBA" id="ARBA00023125"/>
    </source>
</evidence>
<feature type="domain" description="HTH lysR-type" evidence="5">
    <location>
        <begin position="1"/>
        <end position="58"/>
    </location>
</feature>
<dbReference type="PRINTS" id="PR00039">
    <property type="entry name" value="HTHLYSR"/>
</dbReference>
<accession>A0ABP8TYT0</accession>
<proteinExistence type="inferred from homology"/>
<dbReference type="PROSITE" id="PS50931">
    <property type="entry name" value="HTH_LYSR"/>
    <property type="match status" value="1"/>
</dbReference>
<dbReference type="PANTHER" id="PTHR30419">
    <property type="entry name" value="HTH-TYPE TRANSCRIPTIONAL REGULATOR YBHD"/>
    <property type="match status" value="1"/>
</dbReference>
<name>A0ABP8TYT0_9ACTN</name>
<protein>
    <submittedName>
        <fullName evidence="6">LysR substrate-binding domain-containing protein</fullName>
    </submittedName>
</protein>
<dbReference type="Gene3D" id="3.40.190.290">
    <property type="match status" value="1"/>
</dbReference>
<dbReference type="InterPro" id="IPR050950">
    <property type="entry name" value="HTH-type_LysR_regulators"/>
</dbReference>
<evidence type="ECO:0000259" key="5">
    <source>
        <dbReference type="PROSITE" id="PS50931"/>
    </source>
</evidence>
<dbReference type="InterPro" id="IPR005119">
    <property type="entry name" value="LysR_subst-bd"/>
</dbReference>
<comment type="similarity">
    <text evidence="1">Belongs to the LysR transcriptional regulatory family.</text>
</comment>
<dbReference type="InterPro" id="IPR000847">
    <property type="entry name" value="LysR_HTH_N"/>
</dbReference>
<evidence type="ECO:0000256" key="2">
    <source>
        <dbReference type="ARBA" id="ARBA00023015"/>
    </source>
</evidence>
<evidence type="ECO:0000256" key="1">
    <source>
        <dbReference type="ARBA" id="ARBA00009437"/>
    </source>
</evidence>
<dbReference type="SUPFAM" id="SSF53850">
    <property type="entry name" value="Periplasmic binding protein-like II"/>
    <property type="match status" value="1"/>
</dbReference>
<dbReference type="EMBL" id="BAABHJ010000032">
    <property type="protein sequence ID" value="GAA4616301.1"/>
    <property type="molecule type" value="Genomic_DNA"/>
</dbReference>
<keyword evidence="7" id="KW-1185">Reference proteome</keyword>
<sequence>MELRHLEYFLAVAEEAHFTRAAERLHLAQSGLSASIRALERELGAPLFIRSTRRVELTEAGRALLAEARRTLASVAAARNAVAAVQGLLRGTLCIGAEQCLGVVDLPAVLSRFRSSHPGVEIRLRQAGSAHLVEEVRAARLDLAFVATATDPPPGVTLTSLTTEPMMVVCHPDHRLTACDAVDWSQLEGESFVDFHADWGSRQVTDRAFEAAGLRRRVALEVNDVHSLLDFVGADLGVALVPRRIAYKKKENVRVLPLRDTPPSWRVSVAVPTDGPTNNPASRALLDILGESLCLPTAAPPLPEPATT</sequence>
<gene>
    <name evidence="6" type="ORF">GCM10023195_72420</name>
</gene>
<dbReference type="SUPFAM" id="SSF46785">
    <property type="entry name" value="Winged helix' DNA-binding domain"/>
    <property type="match status" value="1"/>
</dbReference>
<dbReference type="InterPro" id="IPR036388">
    <property type="entry name" value="WH-like_DNA-bd_sf"/>
</dbReference>
<dbReference type="Proteomes" id="UP001500212">
    <property type="component" value="Unassembled WGS sequence"/>
</dbReference>
<dbReference type="Pfam" id="PF00126">
    <property type="entry name" value="HTH_1"/>
    <property type="match status" value="1"/>
</dbReference>
<comment type="caution">
    <text evidence="6">The sequence shown here is derived from an EMBL/GenBank/DDBJ whole genome shotgun (WGS) entry which is preliminary data.</text>
</comment>
<dbReference type="CDD" id="cd08436">
    <property type="entry name" value="PBP2_LTTR_like_3"/>
    <property type="match status" value="1"/>
</dbReference>
<evidence type="ECO:0000256" key="4">
    <source>
        <dbReference type="ARBA" id="ARBA00023163"/>
    </source>
</evidence>